<feature type="compositionally biased region" description="Low complexity" evidence="1">
    <location>
        <begin position="111"/>
        <end position="122"/>
    </location>
</feature>
<evidence type="ECO:0000313" key="2">
    <source>
        <dbReference type="EMBL" id="KAK7919611.1"/>
    </source>
</evidence>
<comment type="caution">
    <text evidence="2">The sequence shown here is derived from an EMBL/GenBank/DDBJ whole genome shotgun (WGS) entry which is preliminary data.</text>
</comment>
<keyword evidence="3" id="KW-1185">Reference proteome</keyword>
<proteinExistence type="predicted"/>
<evidence type="ECO:0000313" key="3">
    <source>
        <dbReference type="Proteomes" id="UP001460270"/>
    </source>
</evidence>
<protein>
    <submittedName>
        <fullName evidence="2">Uncharacterized protein</fullName>
    </submittedName>
</protein>
<feature type="region of interest" description="Disordered" evidence="1">
    <location>
        <begin position="97"/>
        <end position="122"/>
    </location>
</feature>
<organism evidence="2 3">
    <name type="scientific">Mugilogobius chulae</name>
    <name type="common">yellowstripe goby</name>
    <dbReference type="NCBI Taxonomy" id="88201"/>
    <lineage>
        <taxon>Eukaryota</taxon>
        <taxon>Metazoa</taxon>
        <taxon>Chordata</taxon>
        <taxon>Craniata</taxon>
        <taxon>Vertebrata</taxon>
        <taxon>Euteleostomi</taxon>
        <taxon>Actinopterygii</taxon>
        <taxon>Neopterygii</taxon>
        <taxon>Teleostei</taxon>
        <taxon>Neoteleostei</taxon>
        <taxon>Acanthomorphata</taxon>
        <taxon>Gobiaria</taxon>
        <taxon>Gobiiformes</taxon>
        <taxon>Gobioidei</taxon>
        <taxon>Gobiidae</taxon>
        <taxon>Gobionellinae</taxon>
        <taxon>Mugilogobius</taxon>
    </lineage>
</organism>
<evidence type="ECO:0000256" key="1">
    <source>
        <dbReference type="SAM" id="MobiDB-lite"/>
    </source>
</evidence>
<dbReference type="AlphaFoldDB" id="A0AAW0PBZ2"/>
<name>A0AAW0PBZ2_9GOBI</name>
<gene>
    <name evidence="2" type="ORF">WMY93_010895</name>
</gene>
<sequence>MNDSSKAPPLLEPEVLKFAVRTCSHSVAEEAIDYFCLGSDVKMDACRNGLSLGLSEKLRGAQPQCSSAGTTQSVHFFKVSFGHYKCGSSRAHTEQAKCGTPQLGTAPRLVSASSSSSSSSDV</sequence>
<dbReference type="EMBL" id="JBBPFD010000007">
    <property type="protein sequence ID" value="KAK7919611.1"/>
    <property type="molecule type" value="Genomic_DNA"/>
</dbReference>
<dbReference type="Proteomes" id="UP001460270">
    <property type="component" value="Unassembled WGS sequence"/>
</dbReference>
<reference evidence="3" key="1">
    <citation type="submission" date="2024-04" db="EMBL/GenBank/DDBJ databases">
        <title>Salinicola lusitanus LLJ914,a marine bacterium isolated from the Okinawa Trough.</title>
        <authorList>
            <person name="Li J."/>
        </authorList>
    </citation>
    <scope>NUCLEOTIDE SEQUENCE [LARGE SCALE GENOMIC DNA]</scope>
</reference>
<accession>A0AAW0PBZ2</accession>